<protein>
    <submittedName>
        <fullName evidence="2">NADH dehydrogenase subunit 6</fullName>
    </submittedName>
</protein>
<dbReference type="CTD" id="4541"/>
<dbReference type="AlphaFoldDB" id="B8Q9D0"/>
<sequence length="181" mass="22211">MKMKTLLILNFILFMNLNINLMLIIYYFYMNIFHYPLKQLIYLIFYIIFMSFNNLIMKQNFSMNLYIFMIIFISGILIMFSYFISLINKMKKNNNISKMLILNSLIMLIMIFQIYQIKIILKHLNFNFHKNNKLKIIKNLYYKPNNLILMMIIIFLILMLLIMTKICYIKNKNLRTSKWKK</sequence>
<keyword evidence="1" id="KW-1133">Transmembrane helix</keyword>
<feature type="transmembrane region" description="Helical" evidence="1">
    <location>
        <begin position="99"/>
        <end position="121"/>
    </location>
</feature>
<gene>
    <name evidence="2" type="primary">ND6</name>
</gene>
<evidence type="ECO:0000313" key="2">
    <source>
        <dbReference type="EMBL" id="ABY75181.1"/>
    </source>
</evidence>
<keyword evidence="2" id="KW-0496">Mitochondrion</keyword>
<feature type="transmembrane region" description="Helical" evidence="1">
    <location>
        <begin position="63"/>
        <end position="87"/>
    </location>
</feature>
<reference evidence="2" key="1">
    <citation type="journal article" date="2008" name="Genes Genomics">
        <title>Presence of several tRNA-like sequences in the mitochondrial genome of the bumblebee, Bombus hypocrita sapporoensis (Hymenoptera: Apidae).</title>
        <authorList>
            <person name="Hong M.Y."/>
            <person name="Cha S.Y."/>
            <person name="Kim D.Y."/>
            <person name="Yoon H.J."/>
            <person name="Kim S.R."/>
            <person name="Hwang J.S."/>
            <person name="Kim K.-G."/>
            <person name="Han Y.S."/>
            <person name="Kim I."/>
        </authorList>
    </citation>
    <scope>NUCLEOTIDE SEQUENCE</scope>
</reference>
<accession>B8Q9D0</accession>
<proteinExistence type="predicted"/>
<organism evidence="2">
    <name type="scientific">Bombus hypocrita sapporensis</name>
    <name type="common">Sapporo bumblebee</name>
    <dbReference type="NCBI Taxonomy" id="1079038"/>
    <lineage>
        <taxon>Eukaryota</taxon>
        <taxon>Metazoa</taxon>
        <taxon>Ecdysozoa</taxon>
        <taxon>Arthropoda</taxon>
        <taxon>Hexapoda</taxon>
        <taxon>Insecta</taxon>
        <taxon>Pterygota</taxon>
        <taxon>Neoptera</taxon>
        <taxon>Endopterygota</taxon>
        <taxon>Hymenoptera</taxon>
        <taxon>Apocrita</taxon>
        <taxon>Aculeata</taxon>
        <taxon>Apoidea</taxon>
        <taxon>Anthophila</taxon>
        <taxon>Apidae</taxon>
        <taxon>Bombus</taxon>
        <taxon>Bombus</taxon>
    </lineage>
</organism>
<dbReference type="GeneID" id="7323897"/>
<name>B8Q9D0_BOMHP</name>
<keyword evidence="1" id="KW-0812">Transmembrane</keyword>
<geneLocation type="mitochondrion" evidence="2"/>
<keyword evidence="1" id="KW-0472">Membrane</keyword>
<dbReference type="RefSeq" id="YP_002519430.1">
    <property type="nucleotide sequence ID" value="NC_011923.1"/>
</dbReference>
<dbReference type="EMBL" id="EU401918">
    <property type="protein sequence ID" value="ABY75181.1"/>
    <property type="molecule type" value="Genomic_DNA"/>
</dbReference>
<feature type="transmembrane region" description="Helical" evidence="1">
    <location>
        <begin position="147"/>
        <end position="168"/>
    </location>
</feature>
<evidence type="ECO:0000256" key="1">
    <source>
        <dbReference type="SAM" id="Phobius"/>
    </source>
</evidence>
<feature type="transmembrane region" description="Helical" evidence="1">
    <location>
        <begin position="6"/>
        <end position="28"/>
    </location>
</feature>